<feature type="compositionally biased region" description="Low complexity" evidence="1">
    <location>
        <begin position="255"/>
        <end position="270"/>
    </location>
</feature>
<evidence type="ECO:0000313" key="2">
    <source>
        <dbReference type="Proteomes" id="UP000504640"/>
    </source>
</evidence>
<proteinExistence type="predicted"/>
<dbReference type="GeneID" id="116542995"/>
<dbReference type="AlphaFoldDB" id="A0A6J3H2T9"/>
<gene>
    <name evidence="3" type="primary">LOC116542995</name>
</gene>
<feature type="compositionally biased region" description="Low complexity" evidence="1">
    <location>
        <begin position="120"/>
        <end position="129"/>
    </location>
</feature>
<dbReference type="RefSeq" id="XP_032124174.1">
    <property type="nucleotide sequence ID" value="XM_032268283.1"/>
</dbReference>
<sequence length="282" mass="27702">MHSPTPNLLSAWHGEDPSLEILGSVLSHRLAKLSFRPRPLRTAGTAPRHAPHLPPPAGPGGSGRPYPKLRPRPATRAAAARLSAAAQPARPPASSLTREAAAASPLWLLSGFRTQAPTAAASTIPAADTGTARPPSCVPSAPEGAPRSPHRAPPPAAAAPAAMARSAGRAPSTARLPRSPDCGAAGAAAAAAAAAAGRPGARARPLPGSAPAGADAVTGRLCGLPRRPKTPPSAPPLPPAAAAAAAAVFGGGRAPAGSWAGVPRRGPAGRDAGGGRPQRVPL</sequence>
<organism evidence="2 3">
    <name type="scientific">Sapajus apella</name>
    <name type="common">Brown-capped capuchin</name>
    <name type="synonym">Cebus apella</name>
    <dbReference type="NCBI Taxonomy" id="9515"/>
    <lineage>
        <taxon>Eukaryota</taxon>
        <taxon>Metazoa</taxon>
        <taxon>Chordata</taxon>
        <taxon>Craniata</taxon>
        <taxon>Vertebrata</taxon>
        <taxon>Euteleostomi</taxon>
        <taxon>Mammalia</taxon>
        <taxon>Eutheria</taxon>
        <taxon>Euarchontoglires</taxon>
        <taxon>Primates</taxon>
        <taxon>Haplorrhini</taxon>
        <taxon>Platyrrhini</taxon>
        <taxon>Cebidae</taxon>
        <taxon>Cebinae</taxon>
        <taxon>Sapajus</taxon>
    </lineage>
</organism>
<feature type="region of interest" description="Disordered" evidence="1">
    <location>
        <begin position="40"/>
        <end position="98"/>
    </location>
</feature>
<evidence type="ECO:0000313" key="3">
    <source>
        <dbReference type="RefSeq" id="XP_032124174.1"/>
    </source>
</evidence>
<feature type="compositionally biased region" description="Pro residues" evidence="1">
    <location>
        <begin position="230"/>
        <end position="239"/>
    </location>
</feature>
<feature type="compositionally biased region" description="Low complexity" evidence="1">
    <location>
        <begin position="158"/>
        <end position="172"/>
    </location>
</feature>
<accession>A0A6J3H2T9</accession>
<evidence type="ECO:0000256" key="1">
    <source>
        <dbReference type="SAM" id="MobiDB-lite"/>
    </source>
</evidence>
<name>A0A6J3H2T9_SAPAP</name>
<feature type="region of interest" description="Disordered" evidence="1">
    <location>
        <begin position="120"/>
        <end position="282"/>
    </location>
</feature>
<feature type="compositionally biased region" description="Low complexity" evidence="1">
    <location>
        <begin position="183"/>
        <end position="214"/>
    </location>
</feature>
<protein>
    <submittedName>
        <fullName evidence="3">Uncharacterized protein LOC116542995</fullName>
    </submittedName>
</protein>
<reference evidence="3" key="1">
    <citation type="submission" date="2025-08" db="UniProtKB">
        <authorList>
            <consortium name="RefSeq"/>
        </authorList>
    </citation>
    <scope>IDENTIFICATION</scope>
    <source>
        <tissue evidence="3">Blood</tissue>
    </source>
</reference>
<feature type="compositionally biased region" description="Low complexity" evidence="1">
    <location>
        <begin position="74"/>
        <end position="96"/>
    </location>
</feature>
<keyword evidence="2" id="KW-1185">Reference proteome</keyword>
<dbReference type="Proteomes" id="UP000504640">
    <property type="component" value="Unplaced"/>
</dbReference>